<comment type="caution">
    <text evidence="1">The sequence shown here is derived from an EMBL/GenBank/DDBJ whole genome shotgun (WGS) entry which is preliminary data.</text>
</comment>
<gene>
    <name evidence="1" type="ORF">VNO78_12414</name>
</gene>
<evidence type="ECO:0000313" key="1">
    <source>
        <dbReference type="EMBL" id="KAK7401100.1"/>
    </source>
</evidence>
<dbReference type="EMBL" id="JAYMYS010000003">
    <property type="protein sequence ID" value="KAK7401100.1"/>
    <property type="molecule type" value="Genomic_DNA"/>
</dbReference>
<name>A0AAN9SQQ6_PSOTE</name>
<organism evidence="1 2">
    <name type="scientific">Psophocarpus tetragonolobus</name>
    <name type="common">Winged bean</name>
    <name type="synonym">Dolichos tetragonolobus</name>
    <dbReference type="NCBI Taxonomy" id="3891"/>
    <lineage>
        <taxon>Eukaryota</taxon>
        <taxon>Viridiplantae</taxon>
        <taxon>Streptophyta</taxon>
        <taxon>Embryophyta</taxon>
        <taxon>Tracheophyta</taxon>
        <taxon>Spermatophyta</taxon>
        <taxon>Magnoliopsida</taxon>
        <taxon>eudicotyledons</taxon>
        <taxon>Gunneridae</taxon>
        <taxon>Pentapetalae</taxon>
        <taxon>rosids</taxon>
        <taxon>fabids</taxon>
        <taxon>Fabales</taxon>
        <taxon>Fabaceae</taxon>
        <taxon>Papilionoideae</taxon>
        <taxon>50 kb inversion clade</taxon>
        <taxon>NPAAA clade</taxon>
        <taxon>indigoferoid/millettioid clade</taxon>
        <taxon>Phaseoleae</taxon>
        <taxon>Psophocarpus</taxon>
    </lineage>
</organism>
<accession>A0AAN9SQQ6</accession>
<dbReference type="AlphaFoldDB" id="A0AAN9SQQ6"/>
<keyword evidence="2" id="KW-1185">Reference proteome</keyword>
<evidence type="ECO:0000313" key="2">
    <source>
        <dbReference type="Proteomes" id="UP001386955"/>
    </source>
</evidence>
<reference evidence="1 2" key="1">
    <citation type="submission" date="2024-01" db="EMBL/GenBank/DDBJ databases">
        <title>The genomes of 5 underutilized Papilionoideae crops provide insights into root nodulation and disease resistanc.</title>
        <authorList>
            <person name="Jiang F."/>
        </authorList>
    </citation>
    <scope>NUCLEOTIDE SEQUENCE [LARGE SCALE GENOMIC DNA]</scope>
    <source>
        <strain evidence="1">DUOXIRENSHENG_FW03</strain>
        <tissue evidence="1">Leaves</tissue>
    </source>
</reference>
<sequence>MLYSLTAEFHNAITSSFAGKNCIVRFFGCENYGELHLCLFWLDVREEVAKEASLKLEGSLLRLLLSLKQIDQISREVVDRAEVVVRTRISIIRKRSVWCFPLCIPIWKTWEVGA</sequence>
<proteinExistence type="predicted"/>
<dbReference type="Proteomes" id="UP001386955">
    <property type="component" value="Unassembled WGS sequence"/>
</dbReference>
<protein>
    <submittedName>
        <fullName evidence="1">Uncharacterized protein</fullName>
    </submittedName>
</protein>